<reference evidence="1 2" key="1">
    <citation type="submission" date="2024-05" db="EMBL/GenBank/DDBJ databases">
        <authorList>
            <person name="Jiang F."/>
        </authorList>
    </citation>
    <scope>NUCLEOTIDE SEQUENCE [LARGE SCALE GENOMIC DNA]</scope>
    <source>
        <strain evidence="1 2">LZ166</strain>
    </source>
</reference>
<evidence type="ECO:0000313" key="2">
    <source>
        <dbReference type="Proteomes" id="UP001556692"/>
    </source>
</evidence>
<accession>A0ABV3SRC1</accession>
<dbReference type="RefSeq" id="WP_367957189.1">
    <property type="nucleotide sequence ID" value="NZ_JBDPGJ010000008.1"/>
</dbReference>
<organism evidence="1 2">
    <name type="scientific">Aquibium pacificus</name>
    <dbReference type="NCBI Taxonomy" id="3153579"/>
    <lineage>
        <taxon>Bacteria</taxon>
        <taxon>Pseudomonadati</taxon>
        <taxon>Pseudomonadota</taxon>
        <taxon>Alphaproteobacteria</taxon>
        <taxon>Hyphomicrobiales</taxon>
        <taxon>Phyllobacteriaceae</taxon>
        <taxon>Aquibium</taxon>
    </lineage>
</organism>
<sequence length="69" mass="7463">DGVWLGLTSTVLGMAQVLHATLNHASFNLGIPVESHQRAVGITRLKLVKRQMYGRGKLDLLQARLIGAA</sequence>
<dbReference type="Proteomes" id="UP001556692">
    <property type="component" value="Unassembled WGS sequence"/>
</dbReference>
<evidence type="ECO:0000313" key="1">
    <source>
        <dbReference type="EMBL" id="MEX0409338.1"/>
    </source>
</evidence>
<evidence type="ECO:0008006" key="3">
    <source>
        <dbReference type="Google" id="ProtNLM"/>
    </source>
</evidence>
<gene>
    <name evidence="1" type="ORF">ABGN05_27235</name>
</gene>
<proteinExistence type="predicted"/>
<comment type="caution">
    <text evidence="1">The sequence shown here is derived from an EMBL/GenBank/DDBJ whole genome shotgun (WGS) entry which is preliminary data.</text>
</comment>
<name>A0ABV3SRC1_9HYPH</name>
<protein>
    <recommendedName>
        <fullName evidence="3">Transposase</fullName>
    </recommendedName>
</protein>
<dbReference type="EMBL" id="JBDPGJ010000008">
    <property type="protein sequence ID" value="MEX0409338.1"/>
    <property type="molecule type" value="Genomic_DNA"/>
</dbReference>
<keyword evidence="2" id="KW-1185">Reference proteome</keyword>
<feature type="non-terminal residue" evidence="1">
    <location>
        <position position="1"/>
    </location>
</feature>